<organism evidence="1 2">
    <name type="scientific">Ovis ammon polii</name>
    <dbReference type="NCBI Taxonomy" id="230172"/>
    <lineage>
        <taxon>Eukaryota</taxon>
        <taxon>Metazoa</taxon>
        <taxon>Chordata</taxon>
        <taxon>Craniata</taxon>
        <taxon>Vertebrata</taxon>
        <taxon>Euteleostomi</taxon>
        <taxon>Mammalia</taxon>
        <taxon>Eutheria</taxon>
        <taxon>Laurasiatheria</taxon>
        <taxon>Artiodactyla</taxon>
        <taxon>Ruminantia</taxon>
        <taxon>Pecora</taxon>
        <taxon>Bovidae</taxon>
        <taxon>Caprinae</taxon>
        <taxon>Ovis</taxon>
    </lineage>
</organism>
<comment type="caution">
    <text evidence="1">The sequence shown here is derived from an EMBL/GenBank/DDBJ whole genome shotgun (WGS) entry which is preliminary data.</text>
</comment>
<accession>A0AAD4TSI1</accession>
<sequence length="154" mass="17978">MKAWLSKDDGNALQDKESHRIQHQHLIQEKTVMLTMCDSWSEKVMDAKLRHILLIMKAKLNVMLSSISEPIWWGILLVENILQDSNETVNTPAQDLVGINQWKQKSLNYGLSYLAQERMTGRHWDLEQFNFDEKSSYLLPVCQPLMMLFIENTS</sequence>
<evidence type="ECO:0000313" key="1">
    <source>
        <dbReference type="EMBL" id="KAI4531584.1"/>
    </source>
</evidence>
<proteinExistence type="predicted"/>
<dbReference type="EMBL" id="JAKZEL010000023">
    <property type="protein sequence ID" value="KAI4531584.1"/>
    <property type="molecule type" value="Genomic_DNA"/>
</dbReference>
<name>A0AAD4TSI1_OVIAM</name>
<protein>
    <submittedName>
        <fullName evidence="1">Uncharacterized protein</fullName>
    </submittedName>
</protein>
<keyword evidence="2" id="KW-1185">Reference proteome</keyword>
<dbReference type="Proteomes" id="UP001214576">
    <property type="component" value="Unassembled WGS sequence"/>
</dbReference>
<reference evidence="1" key="1">
    <citation type="submission" date="2022-03" db="EMBL/GenBank/DDBJ databases">
        <title>Genomic analyses of argali, domestic sheep and their hybrids provide insights into chromosomal evolution, heterosis and genetic basis of agronomic traits.</title>
        <authorList>
            <person name="Li M."/>
        </authorList>
    </citation>
    <scope>NUCLEOTIDE SEQUENCE</scope>
    <source>
        <strain evidence="1">CAU-MHL-2022a</strain>
        <tissue evidence="1">Skin</tissue>
    </source>
</reference>
<dbReference type="AlphaFoldDB" id="A0AAD4TSI1"/>
<evidence type="ECO:0000313" key="2">
    <source>
        <dbReference type="Proteomes" id="UP001214576"/>
    </source>
</evidence>
<gene>
    <name evidence="1" type="ORF">MG293_018098</name>
</gene>